<dbReference type="GO" id="GO:1990204">
    <property type="term" value="C:oxidoreductase complex"/>
    <property type="evidence" value="ECO:0007669"/>
    <property type="project" value="UniProtKB-ARBA"/>
</dbReference>
<dbReference type="Gene3D" id="2.20.25.90">
    <property type="entry name" value="ADC-like domains"/>
    <property type="match status" value="1"/>
</dbReference>
<dbReference type="Gene3D" id="3.40.50.740">
    <property type="match status" value="1"/>
</dbReference>
<accession>A0A5B8KTR9</accession>
<feature type="domain" description="4Fe-4S Mo/W bis-MGD-type" evidence="10">
    <location>
        <begin position="251"/>
        <end position="307"/>
    </location>
</feature>
<dbReference type="FunFam" id="3.30.70.20:FF:000035">
    <property type="entry name" value="Iron hydrogenase 1"/>
    <property type="match status" value="1"/>
</dbReference>
<dbReference type="GO" id="GO:0016020">
    <property type="term" value="C:membrane"/>
    <property type="evidence" value="ECO:0007669"/>
    <property type="project" value="TreeGrafter"/>
</dbReference>
<evidence type="ECO:0000313" key="11">
    <source>
        <dbReference type="EMBL" id="QDY99004.1"/>
    </source>
</evidence>
<dbReference type="GO" id="GO:0051539">
    <property type="term" value="F:4 iron, 4 sulfur cluster binding"/>
    <property type="evidence" value="ECO:0007669"/>
    <property type="project" value="UniProtKB-KW"/>
</dbReference>
<feature type="domain" description="4Fe-4S ferredoxin-type" evidence="9">
    <location>
        <begin position="215"/>
        <end position="244"/>
    </location>
</feature>
<dbReference type="InterPro" id="IPR006657">
    <property type="entry name" value="MoPterin_dinucl-bd_dom"/>
</dbReference>
<dbReference type="Pfam" id="PF12838">
    <property type="entry name" value="Fer4_7"/>
    <property type="match status" value="1"/>
</dbReference>
<evidence type="ECO:0000256" key="6">
    <source>
        <dbReference type="ARBA" id="ARBA00023004"/>
    </source>
</evidence>
<dbReference type="SUPFAM" id="SSF54292">
    <property type="entry name" value="2Fe-2S ferredoxin-like"/>
    <property type="match status" value="1"/>
</dbReference>
<dbReference type="PROSITE" id="PS51669">
    <property type="entry name" value="4FE4S_MOW_BIS_MGD"/>
    <property type="match status" value="1"/>
</dbReference>
<dbReference type="InterPro" id="IPR006478">
    <property type="entry name" value="Formate_DH_asu"/>
</dbReference>
<dbReference type="Pfam" id="PF01568">
    <property type="entry name" value="Molydop_binding"/>
    <property type="match status" value="1"/>
</dbReference>
<proteinExistence type="inferred from homology"/>
<dbReference type="SMART" id="SM00926">
    <property type="entry name" value="Molybdop_Fe4S4"/>
    <property type="match status" value="1"/>
</dbReference>
<dbReference type="SUPFAM" id="SSF54862">
    <property type="entry name" value="4Fe-4S ferredoxins"/>
    <property type="match status" value="1"/>
</dbReference>
<dbReference type="GO" id="GO:0008863">
    <property type="term" value="F:formate dehydrogenase (NAD+) activity"/>
    <property type="evidence" value="ECO:0007669"/>
    <property type="project" value="InterPro"/>
</dbReference>
<evidence type="ECO:0000313" key="12">
    <source>
        <dbReference type="Proteomes" id="UP000321389"/>
    </source>
</evidence>
<dbReference type="KEGG" id="niy:FQ775_00690"/>
<dbReference type="InterPro" id="IPR036010">
    <property type="entry name" value="2Fe-2S_ferredoxin-like_sf"/>
</dbReference>
<evidence type="ECO:0000256" key="1">
    <source>
        <dbReference type="ARBA" id="ARBA00007023"/>
    </source>
</evidence>
<dbReference type="Gene3D" id="2.40.40.20">
    <property type="match status" value="1"/>
</dbReference>
<dbReference type="Pfam" id="PF04879">
    <property type="entry name" value="Molybdop_Fe4S4"/>
    <property type="match status" value="1"/>
</dbReference>
<sequence>MSFVNEIDYGTPASKAEKTVTLTVDGKKVTVPEGTSIMRAAMDAGVEIPKLCATDMLESFGSCRVCLVEIEGRGGTPASCTTPVAEGIEVRTKSDRLDAIRKGVMELYVSDHPSAWNERRGTGASEFDRVAAQVGLSENRYGTDGRNHVAPGVAPGEGSLNVDYIARDESNPYFTYDASQCIVCSRCVRACEEVQGTFALTVEGRGFESRISAGMHENFLESECVSCGACVQACPTDALREKTVLYMGMPESSTVTTCAYCGVGCSFKAEMKGEEVVRMVPYKDGKANRGHSCVKGRFAYGYTTHKDRILNPMIRDKITDPWREVSWEEAFAHVANEFRRIQYQYGKGAIGGITSSRCTNEETYLVQKLIRQGFGNNNVDTCARVCHSPTGYGLKTTFGTSAGTQDFDSVEHTDVAMIIGANPTDGHPVFASRLKKRLRQGAKLIVLDPRRIDIVRQPHVEAAHHLPLKPGTNVAVLTALAHVIVAESLFDEAFIRERCDWSEFEDYAAFVSAPHHSPEEVEKVSGVPAETIRAAARLYATGGNAAIYYGLGVTEHSQGSTTVMAIANLAMLTGNIGRPGVGVNPLRGQNNVQGACDMGSFPHELPGYRHMSDDATRDIFEAVWKVTLDPEPGLRIPNMLDAAVEGSFKGIYVQGEDILQSDPNTTHVAAGLEAMECVVVHDLFLNETANYAHVFLPGSTFLEKDGTFTNAERRINRVRKVMAPKNGLADWEVTQRLGHAMGLSWNYTHPSQVMDEIARTTPSFAGVTYDLLDREGSVQWPCNEKAPLGTPVMHIDGFVRGKGKFIRTEYVATDERSGPRFPLLLTTGRILSQYNVGAQTRRTANVEWHKEDRLEIHPHDAEQRGLRDDDWVKIRSRAGETTLRALVTDRVAPGVVYTTFHHPDTQANVVTTEYSDWATNCPEYKVTAVQVSPSNGPSDWQVEYEEQARRSRRIARPLEAAE</sequence>
<gene>
    <name evidence="11" type="primary">fdhF</name>
    <name evidence="11" type="ORF">FQ775_00690</name>
</gene>
<keyword evidence="12" id="KW-1185">Reference proteome</keyword>
<dbReference type="OrthoDB" id="9816402at2"/>
<dbReference type="InterPro" id="IPR006963">
    <property type="entry name" value="Mopterin_OxRdtase_4Fe-4S_dom"/>
</dbReference>
<dbReference type="PROSITE" id="PS00198">
    <property type="entry name" value="4FE4S_FER_1"/>
    <property type="match status" value="1"/>
</dbReference>
<dbReference type="InterPro" id="IPR001041">
    <property type="entry name" value="2Fe-2S_ferredoxin-type"/>
</dbReference>
<dbReference type="GO" id="GO:0046872">
    <property type="term" value="F:metal ion binding"/>
    <property type="evidence" value="ECO:0007669"/>
    <property type="project" value="UniProtKB-KW"/>
</dbReference>
<protein>
    <submittedName>
        <fullName evidence="11">Formate dehydrogenase subunit alpha</fullName>
    </submittedName>
</protein>
<name>A0A5B8KTR9_9HYPH</name>
<keyword evidence="6" id="KW-0408">Iron</keyword>
<dbReference type="InterPro" id="IPR041924">
    <property type="entry name" value="Formate_Dh-H_N"/>
</dbReference>
<dbReference type="EMBL" id="CP042301">
    <property type="protein sequence ID" value="QDY99004.1"/>
    <property type="molecule type" value="Genomic_DNA"/>
</dbReference>
<dbReference type="FunFam" id="2.20.25.90:FF:000001">
    <property type="entry name" value="Formate dehydrogenase subunit alpha"/>
    <property type="match status" value="1"/>
</dbReference>
<evidence type="ECO:0000259" key="9">
    <source>
        <dbReference type="PROSITE" id="PS51379"/>
    </source>
</evidence>
<dbReference type="RefSeq" id="WP_146297595.1">
    <property type="nucleotide sequence ID" value="NZ_CP042301.2"/>
</dbReference>
<dbReference type="PIRSF" id="PIRSF036643">
    <property type="entry name" value="FDH_alpha"/>
    <property type="match status" value="1"/>
</dbReference>
<evidence type="ECO:0000256" key="4">
    <source>
        <dbReference type="ARBA" id="ARBA00022737"/>
    </source>
</evidence>
<dbReference type="GO" id="GO:0015942">
    <property type="term" value="P:formate metabolic process"/>
    <property type="evidence" value="ECO:0007669"/>
    <property type="project" value="InterPro"/>
</dbReference>
<dbReference type="PROSITE" id="PS51379">
    <property type="entry name" value="4FE4S_FER_2"/>
    <property type="match status" value="2"/>
</dbReference>
<dbReference type="InterPro" id="IPR017900">
    <property type="entry name" value="4Fe4S_Fe_S_CS"/>
</dbReference>
<dbReference type="AlphaFoldDB" id="A0A5B8KTR9"/>
<dbReference type="Pfam" id="PF00384">
    <property type="entry name" value="Molybdopterin"/>
    <property type="match status" value="1"/>
</dbReference>
<dbReference type="PANTHER" id="PTHR43105:SF14">
    <property type="entry name" value="FORMATE DEHYDROGENASE H"/>
    <property type="match status" value="1"/>
</dbReference>
<dbReference type="InterPro" id="IPR009010">
    <property type="entry name" value="Asp_de-COase-like_dom_sf"/>
</dbReference>
<dbReference type="InterPro" id="IPR050123">
    <property type="entry name" value="Prok_molybdopt-oxidoreductase"/>
</dbReference>
<dbReference type="Gene3D" id="3.10.20.740">
    <property type="match status" value="1"/>
</dbReference>
<dbReference type="GO" id="GO:0003954">
    <property type="term" value="F:NADH dehydrogenase activity"/>
    <property type="evidence" value="ECO:0007669"/>
    <property type="project" value="TreeGrafter"/>
</dbReference>
<comment type="similarity">
    <text evidence="1">In the C-terminal section; belongs to the prokaryotic molybdopterin-containing oxidoreductase family.</text>
</comment>
<keyword evidence="3" id="KW-0479">Metal-binding</keyword>
<evidence type="ECO:0000256" key="5">
    <source>
        <dbReference type="ARBA" id="ARBA00023002"/>
    </source>
</evidence>
<evidence type="ECO:0000259" key="10">
    <source>
        <dbReference type="PROSITE" id="PS51669"/>
    </source>
</evidence>
<dbReference type="CDD" id="cd02753">
    <property type="entry name" value="MopB_Formate-Dh-H"/>
    <property type="match status" value="1"/>
</dbReference>
<feature type="domain" description="2Fe-2S ferredoxin-type" evidence="8">
    <location>
        <begin position="18"/>
        <end position="96"/>
    </location>
</feature>
<dbReference type="SUPFAM" id="SSF53706">
    <property type="entry name" value="Formate dehydrogenase/DMSO reductase, domains 1-3"/>
    <property type="match status" value="1"/>
</dbReference>
<keyword evidence="2" id="KW-0004">4Fe-4S</keyword>
<dbReference type="NCBIfam" id="TIGR01591">
    <property type="entry name" value="Fdh-alpha"/>
    <property type="match status" value="1"/>
</dbReference>
<dbReference type="Proteomes" id="UP000321389">
    <property type="component" value="Chromosome"/>
</dbReference>
<dbReference type="InterPro" id="IPR017896">
    <property type="entry name" value="4Fe4S_Fe-S-bd"/>
</dbReference>
<organism evidence="11 12">
    <name type="scientific">Nitratireductor mangrovi</name>
    <dbReference type="NCBI Taxonomy" id="2599600"/>
    <lineage>
        <taxon>Bacteria</taxon>
        <taxon>Pseudomonadati</taxon>
        <taxon>Pseudomonadota</taxon>
        <taxon>Alphaproteobacteria</taxon>
        <taxon>Hyphomicrobiales</taxon>
        <taxon>Phyllobacteriaceae</taxon>
        <taxon>Nitratireductor</taxon>
    </lineage>
</organism>
<keyword evidence="5" id="KW-0560">Oxidoreductase</keyword>
<evidence type="ECO:0000259" key="8">
    <source>
        <dbReference type="PROSITE" id="PS51085"/>
    </source>
</evidence>
<evidence type="ECO:0000256" key="3">
    <source>
        <dbReference type="ARBA" id="ARBA00022723"/>
    </source>
</evidence>
<dbReference type="GO" id="GO:0022904">
    <property type="term" value="P:respiratory electron transport chain"/>
    <property type="evidence" value="ECO:0007669"/>
    <property type="project" value="TreeGrafter"/>
</dbReference>
<dbReference type="Gene3D" id="3.30.70.20">
    <property type="match status" value="1"/>
</dbReference>
<dbReference type="Pfam" id="PF13510">
    <property type="entry name" value="Fer2_4"/>
    <property type="match status" value="1"/>
</dbReference>
<dbReference type="SUPFAM" id="SSF50692">
    <property type="entry name" value="ADC-like"/>
    <property type="match status" value="1"/>
</dbReference>
<keyword evidence="4" id="KW-0677">Repeat</keyword>
<keyword evidence="7" id="KW-0411">Iron-sulfur</keyword>
<dbReference type="CDD" id="cd00508">
    <property type="entry name" value="MopB_CT_Fdh-Nap-like"/>
    <property type="match status" value="1"/>
</dbReference>
<feature type="domain" description="4Fe-4S ferredoxin-type" evidence="9">
    <location>
        <begin position="172"/>
        <end position="203"/>
    </location>
</feature>
<dbReference type="InterPro" id="IPR006656">
    <property type="entry name" value="Mopterin_OxRdtase"/>
</dbReference>
<evidence type="ECO:0000256" key="7">
    <source>
        <dbReference type="ARBA" id="ARBA00023014"/>
    </source>
</evidence>
<dbReference type="PROSITE" id="PS51085">
    <property type="entry name" value="2FE2S_FER_2"/>
    <property type="match status" value="1"/>
</dbReference>
<dbReference type="CDD" id="cd00207">
    <property type="entry name" value="fer2"/>
    <property type="match status" value="1"/>
</dbReference>
<evidence type="ECO:0000256" key="2">
    <source>
        <dbReference type="ARBA" id="ARBA00022485"/>
    </source>
</evidence>
<reference evidence="11" key="1">
    <citation type="submission" date="2020-04" db="EMBL/GenBank/DDBJ databases">
        <title>Nitratireductor sp. nov. isolated from mangrove soil.</title>
        <authorList>
            <person name="Ye Y."/>
        </authorList>
    </citation>
    <scope>NUCLEOTIDE SEQUENCE</scope>
    <source>
        <strain evidence="11">SY7</strain>
    </source>
</reference>
<dbReference type="PANTHER" id="PTHR43105">
    <property type="entry name" value="RESPIRATORY NITRATE REDUCTASE"/>
    <property type="match status" value="1"/>
</dbReference>
<dbReference type="GO" id="GO:0043546">
    <property type="term" value="F:molybdopterin cofactor binding"/>
    <property type="evidence" value="ECO:0007669"/>
    <property type="project" value="InterPro"/>
</dbReference>
<dbReference type="Gene3D" id="3.40.228.10">
    <property type="entry name" value="Dimethylsulfoxide Reductase, domain 2"/>
    <property type="match status" value="1"/>
</dbReference>